<dbReference type="PANTHER" id="PTHR47797">
    <property type="entry name" value="DEHYDROGENASE, PUTATIVE (AFU_ORTHOLOGUE AFUA_8G05805)-RELATED"/>
    <property type="match status" value="1"/>
</dbReference>
<dbReference type="AlphaFoldDB" id="A0AA43QV58"/>
<accession>A0AA43QV58</accession>
<sequence>MGLAFLVAFPAGALLVRSIQSKSMMKIHATYQLSMYLICLAGLSLGLYLAIQQDKLSNPHAIFGLIIILLFLPAQAALGYVHHYYYKKKSRGSSWTNVHIQYGRISITSGLINAFLGLRLSGQPVGIQVAYTILALFVWSAWVIAVVLRDGNGGRRGKPRSPPWPLIGNAFGRPGSQVPA</sequence>
<feature type="transmembrane region" description="Helical" evidence="1">
    <location>
        <begin position="125"/>
        <end position="148"/>
    </location>
</feature>
<organism evidence="2 3">
    <name type="scientific">Ramalina farinacea</name>
    <dbReference type="NCBI Taxonomy" id="258253"/>
    <lineage>
        <taxon>Eukaryota</taxon>
        <taxon>Fungi</taxon>
        <taxon>Dikarya</taxon>
        <taxon>Ascomycota</taxon>
        <taxon>Pezizomycotina</taxon>
        <taxon>Lecanoromycetes</taxon>
        <taxon>OSLEUM clade</taxon>
        <taxon>Lecanoromycetidae</taxon>
        <taxon>Lecanorales</taxon>
        <taxon>Lecanorineae</taxon>
        <taxon>Ramalinaceae</taxon>
        <taxon>Ramalina</taxon>
    </lineage>
</organism>
<feature type="transmembrane region" description="Helical" evidence="1">
    <location>
        <begin position="34"/>
        <end position="51"/>
    </location>
</feature>
<comment type="caution">
    <text evidence="2">The sequence shown here is derived from an EMBL/GenBank/DDBJ whole genome shotgun (WGS) entry which is preliminary data.</text>
</comment>
<gene>
    <name evidence="2" type="ORF">OHK93_004660</name>
</gene>
<evidence type="ECO:0000313" key="2">
    <source>
        <dbReference type="EMBL" id="MDI1492877.1"/>
    </source>
</evidence>
<dbReference type="CDD" id="cd08760">
    <property type="entry name" value="Cyt_b561_FRRS1_like"/>
    <property type="match status" value="1"/>
</dbReference>
<keyword evidence="3" id="KW-1185">Reference proteome</keyword>
<dbReference type="EMBL" id="JAPUFD010000021">
    <property type="protein sequence ID" value="MDI1492877.1"/>
    <property type="molecule type" value="Genomic_DNA"/>
</dbReference>
<evidence type="ECO:0008006" key="4">
    <source>
        <dbReference type="Google" id="ProtNLM"/>
    </source>
</evidence>
<dbReference type="PANTHER" id="PTHR47797:SF1">
    <property type="entry name" value="CYTOCHROME B561 DOMAIN-CONTAINING PROTEIN-RELATED"/>
    <property type="match status" value="1"/>
</dbReference>
<protein>
    <recommendedName>
        <fullName evidence="4">Cytochrome b561 domain-containing protein</fullName>
    </recommendedName>
</protein>
<reference evidence="2" key="1">
    <citation type="journal article" date="2023" name="Genome Biol. Evol.">
        <title>First Whole Genome Sequence and Flow Cytometry Genome Size Data for the Lichen-Forming Fungus Ramalina farinacea (Ascomycota).</title>
        <authorList>
            <person name="Llewellyn T."/>
            <person name="Mian S."/>
            <person name="Hill R."/>
            <person name="Leitch I.J."/>
            <person name="Gaya E."/>
        </authorList>
    </citation>
    <scope>NUCLEOTIDE SEQUENCE</scope>
    <source>
        <strain evidence="2">LIQ254RAFAR</strain>
    </source>
</reference>
<proteinExistence type="predicted"/>
<name>A0AA43QV58_9LECA</name>
<keyword evidence="1" id="KW-0812">Transmembrane</keyword>
<dbReference type="Gene3D" id="1.20.120.1770">
    <property type="match status" value="1"/>
</dbReference>
<keyword evidence="1" id="KW-1133">Transmembrane helix</keyword>
<evidence type="ECO:0000256" key="1">
    <source>
        <dbReference type="SAM" id="Phobius"/>
    </source>
</evidence>
<dbReference type="Proteomes" id="UP001161017">
    <property type="component" value="Unassembled WGS sequence"/>
</dbReference>
<feature type="transmembrane region" description="Helical" evidence="1">
    <location>
        <begin position="63"/>
        <end position="85"/>
    </location>
</feature>
<keyword evidence="1" id="KW-0472">Membrane</keyword>
<evidence type="ECO:0000313" key="3">
    <source>
        <dbReference type="Proteomes" id="UP001161017"/>
    </source>
</evidence>